<evidence type="ECO:0000313" key="1">
    <source>
        <dbReference type="EMBL" id="PDS45761.1"/>
    </source>
</evidence>
<proteinExistence type="predicted"/>
<gene>
    <name evidence="1" type="ORF">CO662_36785</name>
</gene>
<reference evidence="1 2" key="1">
    <citation type="submission" date="2017-09" db="EMBL/GenBank/DDBJ databases">
        <title>Comparative genomics of rhizobia isolated from Phaseolus vulgaris in China.</title>
        <authorList>
            <person name="Tong W."/>
        </authorList>
    </citation>
    <scope>NUCLEOTIDE SEQUENCE [LARGE SCALE GENOMIC DNA]</scope>
    <source>
        <strain evidence="1 2">Y27</strain>
    </source>
</reference>
<dbReference type="EMBL" id="NWSL01000068">
    <property type="protein sequence ID" value="PDS45761.1"/>
    <property type="molecule type" value="Genomic_DNA"/>
</dbReference>
<protein>
    <submittedName>
        <fullName evidence="1">Uncharacterized protein</fullName>
    </submittedName>
</protein>
<sequence>MAFNINSTQHRQLNTLLGELLDLYKESEFTKGEVIGALAHLFTAAALDNDGEVKAWIERPDVLQRWKDDILNGRL</sequence>
<name>A0ABX4IYG0_9HYPH</name>
<dbReference type="Proteomes" id="UP000219972">
    <property type="component" value="Unassembled WGS sequence"/>
</dbReference>
<dbReference type="RefSeq" id="WP_097545504.1">
    <property type="nucleotide sequence ID" value="NZ_NWSL01000068.1"/>
</dbReference>
<keyword evidence="2" id="KW-1185">Reference proteome</keyword>
<organism evidence="1 2">
    <name type="scientific">Rhizobium anhuiense</name>
    <dbReference type="NCBI Taxonomy" id="1184720"/>
    <lineage>
        <taxon>Bacteria</taxon>
        <taxon>Pseudomonadati</taxon>
        <taxon>Pseudomonadota</taxon>
        <taxon>Alphaproteobacteria</taxon>
        <taxon>Hyphomicrobiales</taxon>
        <taxon>Rhizobiaceae</taxon>
        <taxon>Rhizobium/Agrobacterium group</taxon>
        <taxon>Rhizobium</taxon>
    </lineage>
</organism>
<evidence type="ECO:0000313" key="2">
    <source>
        <dbReference type="Proteomes" id="UP000219972"/>
    </source>
</evidence>
<accession>A0ABX4IYG0</accession>
<comment type="caution">
    <text evidence="1">The sequence shown here is derived from an EMBL/GenBank/DDBJ whole genome shotgun (WGS) entry which is preliminary data.</text>
</comment>